<evidence type="ECO:0000259" key="3">
    <source>
        <dbReference type="Pfam" id="PF13386"/>
    </source>
</evidence>
<dbReference type="InterPro" id="IPR008972">
    <property type="entry name" value="Cupredoxin"/>
</dbReference>
<dbReference type="InterPro" id="IPR028096">
    <property type="entry name" value="EfeO_Cupredoxin"/>
</dbReference>
<evidence type="ECO:0000313" key="5">
    <source>
        <dbReference type="EMBL" id="NEE09545.1"/>
    </source>
</evidence>
<dbReference type="EMBL" id="JAAGMN010002457">
    <property type="protein sequence ID" value="NEE09545.1"/>
    <property type="molecule type" value="Genomic_DNA"/>
</dbReference>
<dbReference type="Gene3D" id="2.60.40.420">
    <property type="entry name" value="Cupredoxins - blue copper proteins"/>
    <property type="match status" value="1"/>
</dbReference>
<keyword evidence="2" id="KW-0472">Membrane</keyword>
<dbReference type="Pfam" id="PF13473">
    <property type="entry name" value="Cupredoxin_1"/>
    <property type="match status" value="1"/>
</dbReference>
<keyword evidence="2" id="KW-1133">Transmembrane helix</keyword>
<organism evidence="5">
    <name type="scientific">Streptomyces sp. SID7499</name>
    <dbReference type="NCBI Taxonomy" id="2706086"/>
    <lineage>
        <taxon>Bacteria</taxon>
        <taxon>Bacillati</taxon>
        <taxon>Actinomycetota</taxon>
        <taxon>Actinomycetes</taxon>
        <taxon>Kitasatosporales</taxon>
        <taxon>Streptomycetaceae</taxon>
        <taxon>Streptomyces</taxon>
    </lineage>
</organism>
<keyword evidence="2" id="KW-0812">Transmembrane</keyword>
<comment type="caution">
    <text evidence="5">The sequence shown here is derived from an EMBL/GenBank/DDBJ whole genome shotgun (WGS) entry which is preliminary data.</text>
</comment>
<sequence>MASTIALFVTSAGTGLLAGGASCAAVQGGLLAGAVGRRTPPSRQGNTRPKEREASTNPGEPLVPVGVFLAGKLLSHTLLGALLGVFGAALQPSPHTRAVLLIAAGVLMVLFALDLMGIKAVARLVPRPPAAFGQLVRRRAKSGSRLGPALLGFATVLIPCGVTLSVELVAVTSGSAVAGAAVMAGFVLGTAPLFAALGYVFRRAGQAFSGRLGIVTGVVVLGVAAWTVVSGLQAGGWYSTVGTTPAAAAETQPAEPGKKTKAPKAPALQGPVTIDAAGRQTIVLTVTDFYEPTAFTARSSVPTTLILRGKDSGGCARAFTIPELGVQEIAKRDGDTHIDLGTRKPGRLLFSCAMGMQGGTIDFKEGAA</sequence>
<feature type="region of interest" description="Disordered" evidence="1">
    <location>
        <begin position="35"/>
        <end position="59"/>
    </location>
</feature>
<feature type="transmembrane region" description="Helical" evidence="2">
    <location>
        <begin position="176"/>
        <end position="200"/>
    </location>
</feature>
<evidence type="ECO:0000259" key="4">
    <source>
        <dbReference type="Pfam" id="PF13473"/>
    </source>
</evidence>
<dbReference type="Pfam" id="PF13386">
    <property type="entry name" value="DsbD_2"/>
    <property type="match status" value="1"/>
</dbReference>
<dbReference type="PANTHER" id="PTHR42208:SF1">
    <property type="entry name" value="HEAVY METAL TRANSPORTER"/>
    <property type="match status" value="1"/>
</dbReference>
<feature type="domain" description="EfeO-type cupredoxin-like" evidence="4">
    <location>
        <begin position="275"/>
        <end position="361"/>
    </location>
</feature>
<evidence type="ECO:0000256" key="2">
    <source>
        <dbReference type="SAM" id="Phobius"/>
    </source>
</evidence>
<reference evidence="5" key="1">
    <citation type="submission" date="2020-01" db="EMBL/GenBank/DDBJ databases">
        <title>Insect and environment-associated Actinomycetes.</title>
        <authorList>
            <person name="Currrie C."/>
            <person name="Chevrette M."/>
            <person name="Carlson C."/>
            <person name="Stubbendieck R."/>
            <person name="Wendt-Pienkowski E."/>
        </authorList>
    </citation>
    <scope>NUCLEOTIDE SEQUENCE</scope>
    <source>
        <strain evidence="5">SID7499</strain>
    </source>
</reference>
<dbReference type="InterPro" id="IPR039447">
    <property type="entry name" value="UreH-like_TM_dom"/>
</dbReference>
<gene>
    <name evidence="5" type="ORF">G3M58_24205</name>
</gene>
<accession>A0A6G3WVK2</accession>
<name>A0A6G3WVK2_9ACTN</name>
<evidence type="ECO:0000256" key="1">
    <source>
        <dbReference type="SAM" id="MobiDB-lite"/>
    </source>
</evidence>
<dbReference type="PANTHER" id="PTHR42208">
    <property type="entry name" value="HEAVY METAL TRANSPORTER-RELATED"/>
    <property type="match status" value="1"/>
</dbReference>
<feature type="transmembrane region" description="Helical" evidence="2">
    <location>
        <begin position="146"/>
        <end position="170"/>
    </location>
</feature>
<proteinExistence type="predicted"/>
<feature type="domain" description="Urease accessory protein UreH-like transmembrane" evidence="3">
    <location>
        <begin position="17"/>
        <end position="224"/>
    </location>
</feature>
<feature type="transmembrane region" description="Helical" evidence="2">
    <location>
        <begin position="212"/>
        <end position="232"/>
    </location>
</feature>
<feature type="transmembrane region" description="Helical" evidence="2">
    <location>
        <begin position="98"/>
        <end position="125"/>
    </location>
</feature>
<dbReference type="AlphaFoldDB" id="A0A6G3WVK2"/>
<protein>
    <submittedName>
        <fullName evidence="5">Sulfite exporter TauE/SafE family protein</fullName>
    </submittedName>
</protein>